<dbReference type="AlphaFoldDB" id="A0A9W7SQZ0"/>
<dbReference type="FunFam" id="2.170.120.12:FF:000002">
    <property type="entry name" value="DNA-directed RNA polymerase II subunit RPB3"/>
    <property type="match status" value="1"/>
</dbReference>
<dbReference type="InterPro" id="IPR011262">
    <property type="entry name" value="DNA-dir_RNA_pol_insert"/>
</dbReference>
<dbReference type="CDD" id="cd07031">
    <property type="entry name" value="RNAP_II_RPB3"/>
    <property type="match status" value="1"/>
</dbReference>
<evidence type="ECO:0000256" key="5">
    <source>
        <dbReference type="ARBA" id="ARBA00023242"/>
    </source>
</evidence>
<dbReference type="SUPFAM" id="SSF56553">
    <property type="entry name" value="Insert subdomain of RNA polymerase alpha subunit"/>
    <property type="match status" value="1"/>
</dbReference>
<evidence type="ECO:0000256" key="4">
    <source>
        <dbReference type="ARBA" id="ARBA00023163"/>
    </source>
</evidence>
<dbReference type="InterPro" id="IPR036643">
    <property type="entry name" value="RNApol_insert_sf"/>
</dbReference>
<evidence type="ECO:0000259" key="9">
    <source>
        <dbReference type="SMART" id="SM00662"/>
    </source>
</evidence>
<dbReference type="HAMAP" id="MF_00320">
    <property type="entry name" value="RNApol_arch_Rpo3"/>
    <property type="match status" value="1"/>
</dbReference>
<keyword evidence="4" id="KW-0804">Transcription</keyword>
<dbReference type="GO" id="GO:0006366">
    <property type="term" value="P:transcription by RNA polymerase II"/>
    <property type="evidence" value="ECO:0007669"/>
    <property type="project" value="TreeGrafter"/>
</dbReference>
<comment type="caution">
    <text evidence="10">The sequence shown here is derived from an EMBL/GenBank/DDBJ whole genome shotgun (WGS) entry which is preliminary data.</text>
</comment>
<comment type="similarity">
    <text evidence="6">Belongs to the archaeal Rpo3/eukaryotic RPB3 RNA polymerase subunit family.</text>
</comment>
<evidence type="ECO:0000256" key="7">
    <source>
        <dbReference type="ARBA" id="ARBA00072506"/>
    </source>
</evidence>
<feature type="domain" description="DNA-directed RNA polymerase RpoA/D/Rpb3-type" evidence="9">
    <location>
        <begin position="27"/>
        <end position="299"/>
    </location>
</feature>
<dbReference type="Gene3D" id="3.30.1360.10">
    <property type="entry name" value="RNA polymerase, RBP11-like subunit"/>
    <property type="match status" value="1"/>
</dbReference>
<dbReference type="EMBL" id="RIBY02001934">
    <property type="protein sequence ID" value="KAH9826947.1"/>
    <property type="molecule type" value="Genomic_DNA"/>
</dbReference>
<evidence type="ECO:0000256" key="1">
    <source>
        <dbReference type="ARBA" id="ARBA00004123"/>
    </source>
</evidence>
<protein>
    <recommendedName>
        <fullName evidence="7">DNA-directed RNA polymerase II subunit RPB3</fullName>
    </recommendedName>
</protein>
<evidence type="ECO:0000313" key="11">
    <source>
        <dbReference type="Proteomes" id="UP001138500"/>
    </source>
</evidence>
<organism evidence="10 11">
    <name type="scientific">Teratosphaeria destructans</name>
    <dbReference type="NCBI Taxonomy" id="418781"/>
    <lineage>
        <taxon>Eukaryota</taxon>
        <taxon>Fungi</taxon>
        <taxon>Dikarya</taxon>
        <taxon>Ascomycota</taxon>
        <taxon>Pezizomycotina</taxon>
        <taxon>Dothideomycetes</taxon>
        <taxon>Dothideomycetidae</taxon>
        <taxon>Mycosphaerellales</taxon>
        <taxon>Teratosphaeriaceae</taxon>
        <taxon>Teratosphaeria</taxon>
    </lineage>
</organism>
<name>A0A9W7SQZ0_9PEZI</name>
<dbReference type="PANTHER" id="PTHR11800">
    <property type="entry name" value="DNA-DIRECTED RNA POLYMERASE"/>
    <property type="match status" value="1"/>
</dbReference>
<dbReference type="Proteomes" id="UP001138500">
    <property type="component" value="Unassembled WGS sequence"/>
</dbReference>
<dbReference type="SMART" id="SM00662">
    <property type="entry name" value="RPOLD"/>
    <property type="match status" value="1"/>
</dbReference>
<keyword evidence="3" id="KW-0240">DNA-directed RNA polymerase</keyword>
<dbReference type="SUPFAM" id="SSF55257">
    <property type="entry name" value="RBP11-like subunits of RNA polymerase"/>
    <property type="match status" value="1"/>
</dbReference>
<evidence type="ECO:0000313" key="10">
    <source>
        <dbReference type="EMBL" id="KAH9826947.1"/>
    </source>
</evidence>
<dbReference type="GO" id="GO:0003677">
    <property type="term" value="F:DNA binding"/>
    <property type="evidence" value="ECO:0007669"/>
    <property type="project" value="InterPro"/>
</dbReference>
<keyword evidence="5" id="KW-0539">Nucleus</keyword>
<accession>A0A9W7SQZ0</accession>
<dbReference type="GO" id="GO:0005665">
    <property type="term" value="C:RNA polymerase II, core complex"/>
    <property type="evidence" value="ECO:0007669"/>
    <property type="project" value="TreeGrafter"/>
</dbReference>
<dbReference type="Pfam" id="PF01193">
    <property type="entry name" value="RNA_pol_L"/>
    <property type="match status" value="1"/>
</dbReference>
<evidence type="ECO:0000256" key="8">
    <source>
        <dbReference type="SAM" id="MobiDB-lite"/>
    </source>
</evidence>
<keyword evidence="11" id="KW-1185">Reference proteome</keyword>
<dbReference type="Pfam" id="PF01000">
    <property type="entry name" value="RNA_pol_A_bac"/>
    <property type="match status" value="1"/>
</dbReference>
<dbReference type="Gene3D" id="2.170.120.12">
    <property type="entry name" value="DNA-directed RNA polymerase, insert domain"/>
    <property type="match status" value="1"/>
</dbReference>
<dbReference type="GO" id="GO:0046983">
    <property type="term" value="F:protein dimerization activity"/>
    <property type="evidence" value="ECO:0007669"/>
    <property type="project" value="InterPro"/>
</dbReference>
<proteinExistence type="inferred from homology"/>
<comment type="subcellular location">
    <subcellularLocation>
        <location evidence="1">Nucleus</location>
    </subcellularLocation>
</comment>
<comment type="subunit">
    <text evidence="2">Component of the RNA polymerase II (Pol II) complex consisting of 12 subunits.</text>
</comment>
<reference evidence="10 11" key="2">
    <citation type="journal article" date="2021" name="Curr. Genet.">
        <title>Genetic response to nitrogen starvation in the aggressive Eucalyptus foliar pathogen Teratosphaeria destructans.</title>
        <authorList>
            <person name="Havenga M."/>
            <person name="Wingfield B.D."/>
            <person name="Wingfield M.J."/>
            <person name="Dreyer L.L."/>
            <person name="Roets F."/>
            <person name="Aylward J."/>
        </authorList>
    </citation>
    <scope>NUCLEOTIDE SEQUENCE [LARGE SCALE GENOMIC DNA]</scope>
    <source>
        <strain evidence="10">CMW44962</strain>
    </source>
</reference>
<dbReference type="InterPro" id="IPR050518">
    <property type="entry name" value="Rpo3/RPB3_RNA_Pol_subunit"/>
</dbReference>
<evidence type="ECO:0000256" key="2">
    <source>
        <dbReference type="ARBA" id="ARBA00011730"/>
    </source>
</evidence>
<dbReference type="PROSITE" id="PS00446">
    <property type="entry name" value="RNA_POL_D_30KD"/>
    <property type="match status" value="1"/>
</dbReference>
<gene>
    <name evidence="10" type="ORF">Tdes44962_MAKER03178</name>
</gene>
<dbReference type="InterPro" id="IPR011263">
    <property type="entry name" value="DNA-dir_RNA_pol_RpoA/D/Rpb3"/>
</dbReference>
<evidence type="ECO:0000256" key="6">
    <source>
        <dbReference type="ARBA" id="ARBA00025804"/>
    </source>
</evidence>
<dbReference type="InterPro" id="IPR022842">
    <property type="entry name" value="RNAP_Rpo3/Rpb3/RPAC1"/>
</dbReference>
<dbReference type="InterPro" id="IPR036603">
    <property type="entry name" value="RBP11-like"/>
</dbReference>
<dbReference type="PANTHER" id="PTHR11800:SF2">
    <property type="entry name" value="DNA-DIRECTED RNA POLYMERASE II SUBUNIT RPB3"/>
    <property type="match status" value="1"/>
</dbReference>
<evidence type="ECO:0000256" key="3">
    <source>
        <dbReference type="ARBA" id="ARBA00022478"/>
    </source>
</evidence>
<dbReference type="InterPro" id="IPR001514">
    <property type="entry name" value="DNA-dir_RNA_pol_30-40kDasu_CS"/>
</dbReference>
<dbReference type="GO" id="GO:0003899">
    <property type="term" value="F:DNA-directed RNA polymerase activity"/>
    <property type="evidence" value="ECO:0007669"/>
    <property type="project" value="InterPro"/>
</dbReference>
<dbReference type="OrthoDB" id="270173at2759"/>
<reference evidence="10 11" key="1">
    <citation type="journal article" date="2018" name="IMA Fungus">
        <title>IMA Genome-F 10: Nine draft genome sequences of Claviceps purpurea s.lat., including C. arundinis, C. humidiphila, and C. cf. spartinae, pseudomolecules for the pitch canker pathogen Fusarium circinatum, draft genome of Davidsoniella eucalypti, Grosmannia galeiformis, Quambalaria eucalypti, and Teratosphaeria destructans.</title>
        <authorList>
            <person name="Wingfield B.D."/>
            <person name="Liu M."/>
            <person name="Nguyen H.D."/>
            <person name="Lane F.A."/>
            <person name="Morgan S.W."/>
            <person name="De Vos L."/>
            <person name="Wilken P.M."/>
            <person name="Duong T.A."/>
            <person name="Aylward J."/>
            <person name="Coetzee M.P."/>
            <person name="Dadej K."/>
            <person name="De Beer Z.W."/>
            <person name="Findlay W."/>
            <person name="Havenga M."/>
            <person name="Kolarik M."/>
            <person name="Menzies J.G."/>
            <person name="Naidoo K."/>
            <person name="Pochopski O."/>
            <person name="Shoukouhi P."/>
            <person name="Santana Q.C."/>
            <person name="Seifert K.A."/>
            <person name="Soal N."/>
            <person name="Steenkamp E.T."/>
            <person name="Tatham C.T."/>
            <person name="van der Nest M.A."/>
            <person name="Wingfield M.J."/>
        </authorList>
    </citation>
    <scope>NUCLEOTIDE SEQUENCE [LARGE SCALE GENOMIC DNA]</scope>
    <source>
        <strain evidence="10">CMW44962</strain>
    </source>
</reference>
<sequence>MDSFTNGDYGAEATGPTVTIRSTDATTINFVLNNTSLALANSVRRTMLAEIPTIAIDLVEIECNTSSLADEFLAHRLGLIPLSTKEVDKMFYTRDCDCDEFCDNCAVVLRLNVANRSSNEHVKVFAKDLFAETVTGQPLQDFMSKTGAVQSANPATVQSMDDLPPRGLPVIMDPTGNGSLICKLRKGQELSLRCIAKKGIAKEHAKWAPTAAIGFEYDPHNKLRHTTLWHEGDDAKAEWPESANAGWEEAPQEGDPFDYNAEPHQFFVNLEGVGTMPPDVILRSGIRTLQTKLATVVQELQKTTDSGQEMVGAGGGDDTGMGGMSPENNAAPGTAYNGGGFGDGGRTPGYGGGGGATAYGGGQTAYGGTSAYGNGPMGGATPYGRPGGGY</sequence>
<feature type="region of interest" description="Disordered" evidence="8">
    <location>
        <begin position="320"/>
        <end position="340"/>
    </location>
</feature>